<keyword evidence="2" id="KW-1185">Reference proteome</keyword>
<proteinExistence type="predicted"/>
<sequence length="37" mass="4383">MHYKVCLKNIMKVKCFADLNKLAGKHKRYNLHIKKAP</sequence>
<name>A0ABR9EQ91_PSEVC</name>
<protein>
    <recommendedName>
        <fullName evidence="3">Transposase</fullName>
    </recommendedName>
</protein>
<reference evidence="1 2" key="1">
    <citation type="submission" date="2015-06" db="EMBL/GenBank/DDBJ databases">
        <title>Genome sequence of Pseudoalteromonas carrageenovora.</title>
        <authorList>
            <person name="Xie B.-B."/>
            <person name="Rong J.-C."/>
            <person name="Qin Q.-L."/>
            <person name="Zhang Y.-Z."/>
        </authorList>
    </citation>
    <scope>NUCLEOTIDE SEQUENCE [LARGE SCALE GENOMIC DNA]</scope>
    <source>
        <strain evidence="1 2">IAM 12662</strain>
    </source>
</reference>
<gene>
    <name evidence="1" type="ORF">PCARR_a3541</name>
</gene>
<comment type="caution">
    <text evidence="1">The sequence shown here is derived from an EMBL/GenBank/DDBJ whole genome shotgun (WGS) entry which is preliminary data.</text>
</comment>
<accession>A0ABR9EQ91</accession>
<organism evidence="1 2">
    <name type="scientific">Pseudoalteromonas carrageenovora IAM 12662</name>
    <dbReference type="NCBI Taxonomy" id="1314868"/>
    <lineage>
        <taxon>Bacteria</taxon>
        <taxon>Pseudomonadati</taxon>
        <taxon>Pseudomonadota</taxon>
        <taxon>Gammaproteobacteria</taxon>
        <taxon>Alteromonadales</taxon>
        <taxon>Pseudoalteromonadaceae</taxon>
        <taxon>Pseudoalteromonas</taxon>
    </lineage>
</organism>
<dbReference type="Proteomes" id="UP000615003">
    <property type="component" value="Unassembled WGS sequence"/>
</dbReference>
<evidence type="ECO:0008006" key="3">
    <source>
        <dbReference type="Google" id="ProtNLM"/>
    </source>
</evidence>
<evidence type="ECO:0000313" key="1">
    <source>
        <dbReference type="EMBL" id="MBE0382716.1"/>
    </source>
</evidence>
<evidence type="ECO:0000313" key="2">
    <source>
        <dbReference type="Proteomes" id="UP000615003"/>
    </source>
</evidence>
<dbReference type="EMBL" id="AQGW01000019">
    <property type="protein sequence ID" value="MBE0382716.1"/>
    <property type="molecule type" value="Genomic_DNA"/>
</dbReference>